<dbReference type="Pfam" id="PF00083">
    <property type="entry name" value="Sugar_tr"/>
    <property type="match status" value="1"/>
</dbReference>
<evidence type="ECO:0000256" key="5">
    <source>
        <dbReference type="ARBA" id="ARBA00044504"/>
    </source>
</evidence>
<evidence type="ECO:0000313" key="10">
    <source>
        <dbReference type="Proteomes" id="UP001630127"/>
    </source>
</evidence>
<keyword evidence="4 8" id="KW-0472">Membrane</keyword>
<feature type="transmembrane region" description="Helical" evidence="8">
    <location>
        <begin position="12"/>
        <end position="42"/>
    </location>
</feature>
<evidence type="ECO:0000313" key="9">
    <source>
        <dbReference type="EMBL" id="KAL3524075.1"/>
    </source>
</evidence>
<evidence type="ECO:0000256" key="8">
    <source>
        <dbReference type="SAM" id="Phobius"/>
    </source>
</evidence>
<evidence type="ECO:0000256" key="4">
    <source>
        <dbReference type="ARBA" id="ARBA00023136"/>
    </source>
</evidence>
<dbReference type="Gene3D" id="1.20.1250.20">
    <property type="entry name" value="MFS general substrate transporter like domains"/>
    <property type="match status" value="2"/>
</dbReference>
<sequence>MSDYANKMTRGAFVAAVFAMQGFGILAGGMVAIIVSAAFKAGYPASAYVKDALGSTVSEADYVWPIILMFGAIPAALTYYWRMKMPETARYTALVSKNTKQAANDMSKVLQVELEAEQEKVENLSREPCNDFGLFTKQFLHRHGLHLLGTTSTWFLLDIAFYSHNLFQKEIFTDIGWLPQPETMNAIDEVFRIARAQTLIALCSTVPGY</sequence>
<feature type="coiled-coil region" evidence="7">
    <location>
        <begin position="100"/>
        <end position="127"/>
    </location>
</feature>
<comment type="catalytic activity">
    <reaction evidence="6">
        <text>phosphate(in) + H(+)(in) = phosphate(out) + H(+)(out)</text>
        <dbReference type="Rhea" id="RHEA:29939"/>
        <dbReference type="ChEBI" id="CHEBI:15378"/>
        <dbReference type="ChEBI" id="CHEBI:43474"/>
    </reaction>
    <physiologicalReaction direction="right-to-left" evidence="6">
        <dbReference type="Rhea" id="RHEA:29941"/>
    </physiologicalReaction>
</comment>
<feature type="transmembrane region" description="Helical" evidence="8">
    <location>
        <begin position="62"/>
        <end position="81"/>
    </location>
</feature>
<dbReference type="PANTHER" id="PTHR24064">
    <property type="entry name" value="SOLUTE CARRIER FAMILY 22 MEMBER"/>
    <property type="match status" value="1"/>
</dbReference>
<evidence type="ECO:0000256" key="6">
    <source>
        <dbReference type="ARBA" id="ARBA00049011"/>
    </source>
</evidence>
<evidence type="ECO:0000256" key="2">
    <source>
        <dbReference type="ARBA" id="ARBA00022692"/>
    </source>
</evidence>
<reference evidence="9 10" key="1">
    <citation type="submission" date="2024-11" db="EMBL/GenBank/DDBJ databases">
        <title>A near-complete genome assembly of Cinchona calisaya.</title>
        <authorList>
            <person name="Lian D.C."/>
            <person name="Zhao X.W."/>
            <person name="Wei L."/>
        </authorList>
    </citation>
    <scope>NUCLEOTIDE SEQUENCE [LARGE SCALE GENOMIC DNA]</scope>
    <source>
        <tissue evidence="9">Nenye</tissue>
    </source>
</reference>
<keyword evidence="3 8" id="KW-1133">Transmembrane helix</keyword>
<keyword evidence="7" id="KW-0175">Coiled coil</keyword>
<evidence type="ECO:0000256" key="1">
    <source>
        <dbReference type="ARBA" id="ARBA00004141"/>
    </source>
</evidence>
<comment type="similarity">
    <text evidence="5">Belongs to the major facilitator superfamily. Phosphate:H(+) symporter (TC 2.A.1.9) family.</text>
</comment>
<dbReference type="InterPro" id="IPR005828">
    <property type="entry name" value="MFS_sugar_transport-like"/>
</dbReference>
<evidence type="ECO:0000256" key="3">
    <source>
        <dbReference type="ARBA" id="ARBA00022989"/>
    </source>
</evidence>
<comment type="caution">
    <text evidence="9">The sequence shown here is derived from an EMBL/GenBank/DDBJ whole genome shotgun (WGS) entry which is preliminary data.</text>
</comment>
<protein>
    <submittedName>
        <fullName evidence="9">Uncharacterized protein</fullName>
    </submittedName>
</protein>
<dbReference type="EMBL" id="JBJUIK010000007">
    <property type="protein sequence ID" value="KAL3524075.1"/>
    <property type="molecule type" value="Genomic_DNA"/>
</dbReference>
<dbReference type="GO" id="GO:0016020">
    <property type="term" value="C:membrane"/>
    <property type="evidence" value="ECO:0007669"/>
    <property type="project" value="UniProtKB-SubCell"/>
</dbReference>
<dbReference type="AlphaFoldDB" id="A0ABD2ZX84"/>
<proteinExistence type="inferred from homology"/>
<dbReference type="Proteomes" id="UP001630127">
    <property type="component" value="Unassembled WGS sequence"/>
</dbReference>
<dbReference type="InterPro" id="IPR036259">
    <property type="entry name" value="MFS_trans_sf"/>
</dbReference>
<keyword evidence="10" id="KW-1185">Reference proteome</keyword>
<accession>A0ABD2ZX84</accession>
<evidence type="ECO:0000256" key="7">
    <source>
        <dbReference type="SAM" id="Coils"/>
    </source>
</evidence>
<dbReference type="SUPFAM" id="SSF103473">
    <property type="entry name" value="MFS general substrate transporter"/>
    <property type="match status" value="1"/>
</dbReference>
<keyword evidence="2 8" id="KW-0812">Transmembrane</keyword>
<name>A0ABD2ZX84_9GENT</name>
<gene>
    <name evidence="9" type="ORF">ACH5RR_016909</name>
</gene>
<organism evidence="9 10">
    <name type="scientific">Cinchona calisaya</name>
    <dbReference type="NCBI Taxonomy" id="153742"/>
    <lineage>
        <taxon>Eukaryota</taxon>
        <taxon>Viridiplantae</taxon>
        <taxon>Streptophyta</taxon>
        <taxon>Embryophyta</taxon>
        <taxon>Tracheophyta</taxon>
        <taxon>Spermatophyta</taxon>
        <taxon>Magnoliopsida</taxon>
        <taxon>eudicotyledons</taxon>
        <taxon>Gunneridae</taxon>
        <taxon>Pentapetalae</taxon>
        <taxon>asterids</taxon>
        <taxon>lamiids</taxon>
        <taxon>Gentianales</taxon>
        <taxon>Rubiaceae</taxon>
        <taxon>Cinchonoideae</taxon>
        <taxon>Cinchoneae</taxon>
        <taxon>Cinchona</taxon>
    </lineage>
</organism>
<comment type="subcellular location">
    <subcellularLocation>
        <location evidence="1">Membrane</location>
        <topology evidence="1">Multi-pass membrane protein</topology>
    </subcellularLocation>
</comment>